<organism evidence="4 5">
    <name type="scientific">Candidatus Chloroploca asiatica</name>
    <dbReference type="NCBI Taxonomy" id="1506545"/>
    <lineage>
        <taxon>Bacteria</taxon>
        <taxon>Bacillati</taxon>
        <taxon>Chloroflexota</taxon>
        <taxon>Chloroflexia</taxon>
        <taxon>Chloroflexales</taxon>
        <taxon>Chloroflexineae</taxon>
        <taxon>Oscillochloridaceae</taxon>
        <taxon>Candidatus Chloroploca</taxon>
    </lineage>
</organism>
<keyword evidence="1" id="KW-0304">Gas vesicle</keyword>
<gene>
    <name evidence="4" type="ORF">A9Q02_07975</name>
</gene>
<reference evidence="4 5" key="1">
    <citation type="submission" date="2016-05" db="EMBL/GenBank/DDBJ databases">
        <authorList>
            <person name="Lavstsen T."/>
            <person name="Jespersen J.S."/>
        </authorList>
    </citation>
    <scope>NUCLEOTIDE SEQUENCE [LARGE SCALE GENOMIC DNA]</scope>
    <source>
        <strain evidence="4 5">B7-9</strain>
    </source>
</reference>
<comment type="subcellular location">
    <subcellularLocation>
        <location evidence="2">Gas vesicle</location>
    </subcellularLocation>
</comment>
<keyword evidence="5" id="KW-1185">Reference proteome</keyword>
<dbReference type="RefSeq" id="WP_342760466.1">
    <property type="nucleotide sequence ID" value="NZ_LYXE01000015.1"/>
</dbReference>
<dbReference type="Pfam" id="PF05121">
    <property type="entry name" value="GvpK"/>
    <property type="match status" value="1"/>
</dbReference>
<sequence>MAELGATRQAHSGRISLDPDKVESGLAQLVLTVVELLRQLMERQALHRVEDGSLDDEAIERLGLTFMRLDERMKELKEVFGLTDEDLNIDLGPLGKLL</sequence>
<dbReference type="PANTHER" id="PTHR40137">
    <property type="entry name" value="PROTEIN GVPK 1"/>
    <property type="match status" value="1"/>
</dbReference>
<dbReference type="Proteomes" id="UP000220922">
    <property type="component" value="Unassembled WGS sequence"/>
</dbReference>
<dbReference type="GO" id="GO:0031412">
    <property type="term" value="P:gas vesicle organization"/>
    <property type="evidence" value="ECO:0007669"/>
    <property type="project" value="InterPro"/>
</dbReference>
<dbReference type="InterPro" id="IPR007805">
    <property type="entry name" value="GvpK"/>
</dbReference>
<comment type="caution">
    <text evidence="4">The sequence shown here is derived from an EMBL/GenBank/DDBJ whole genome shotgun (WGS) entry which is preliminary data.</text>
</comment>
<protein>
    <submittedName>
        <fullName evidence="4">Gas vesicle protein GvpK</fullName>
    </submittedName>
</protein>
<evidence type="ECO:0000256" key="3">
    <source>
        <dbReference type="ARBA" id="ARBA00035659"/>
    </source>
</evidence>
<dbReference type="GO" id="GO:0031411">
    <property type="term" value="C:gas vesicle"/>
    <property type="evidence" value="ECO:0007669"/>
    <property type="project" value="UniProtKB-SubCell"/>
</dbReference>
<name>A0A2H3LEJ6_9CHLR</name>
<dbReference type="EMBL" id="LYXE01000015">
    <property type="protein sequence ID" value="PDW01126.1"/>
    <property type="molecule type" value="Genomic_DNA"/>
</dbReference>
<accession>A0A2H3LEJ6</accession>
<evidence type="ECO:0000256" key="2">
    <source>
        <dbReference type="ARBA" id="ARBA00035108"/>
    </source>
</evidence>
<evidence type="ECO:0000313" key="4">
    <source>
        <dbReference type="EMBL" id="PDW01126.1"/>
    </source>
</evidence>
<dbReference type="AlphaFoldDB" id="A0A2H3LEJ6"/>
<proteinExistence type="inferred from homology"/>
<evidence type="ECO:0000313" key="5">
    <source>
        <dbReference type="Proteomes" id="UP000220922"/>
    </source>
</evidence>
<evidence type="ECO:0000256" key="1">
    <source>
        <dbReference type="ARBA" id="ARBA00022987"/>
    </source>
</evidence>
<dbReference type="PANTHER" id="PTHR40137:SF2">
    <property type="entry name" value="PROTEIN GVPK 1"/>
    <property type="match status" value="1"/>
</dbReference>
<comment type="similarity">
    <text evidence="3">Belongs to the gas vesicle GvpK family.</text>
</comment>